<keyword evidence="1" id="KW-0805">Transcription regulation</keyword>
<dbReference type="Proteomes" id="UP000000428">
    <property type="component" value="Chromosome"/>
</dbReference>
<organism evidence="7 8">
    <name type="scientific">Streptomyces avermitilis (strain ATCC 31267 / DSM 46492 / JCM 5070 / NBRC 14893 / NCIMB 12804 / NRRL 8165 / MA-4680)</name>
    <dbReference type="NCBI Taxonomy" id="227882"/>
    <lineage>
        <taxon>Bacteria</taxon>
        <taxon>Bacillati</taxon>
        <taxon>Actinomycetota</taxon>
        <taxon>Actinomycetes</taxon>
        <taxon>Kitasatosporales</taxon>
        <taxon>Streptomycetaceae</taxon>
        <taxon>Streptomyces</taxon>
    </lineage>
</organism>
<evidence type="ECO:0000256" key="3">
    <source>
        <dbReference type="ARBA" id="ARBA00023163"/>
    </source>
</evidence>
<dbReference type="HOGENOM" id="CLU_037628_6_0_11"/>
<keyword evidence="2" id="KW-0238">DNA-binding</keyword>
<accession>Q82Q90</accession>
<dbReference type="SUPFAM" id="SSF47413">
    <property type="entry name" value="lambda repressor-like DNA-binding domains"/>
    <property type="match status" value="1"/>
</dbReference>
<dbReference type="InterPro" id="IPR001387">
    <property type="entry name" value="Cro/C1-type_HTH"/>
</dbReference>
<dbReference type="GO" id="GO:0003700">
    <property type="term" value="F:DNA-binding transcription factor activity"/>
    <property type="evidence" value="ECO:0007669"/>
    <property type="project" value="TreeGrafter"/>
</dbReference>
<reference evidence="7 8" key="3">
    <citation type="journal article" date="2014" name="J. Ind. Microbiol. Biotechnol.">
        <title>Genome mining of the Streptomyces avermitilis genome and development of genome-minimized hosts for heterologous expression of biosynthetic gene clusters.</title>
        <authorList>
            <person name="Ikeda H."/>
            <person name="Shin-ya K."/>
            <person name="Omura S."/>
        </authorList>
    </citation>
    <scope>NUCLEOTIDE SEQUENCE [LARGE SCALE GENOMIC DNA]</scope>
    <source>
        <strain evidence="8">ATCC 31267 / DSM 46492 / JCM 5070 / NBRC 14893 / NCIMB 12804 / NRRL 8165 / MA-4680</strain>
    </source>
</reference>
<dbReference type="InterPro" id="IPR010982">
    <property type="entry name" value="Lambda_DNA-bd_dom_sf"/>
</dbReference>
<evidence type="ECO:0000256" key="1">
    <source>
        <dbReference type="ARBA" id="ARBA00023015"/>
    </source>
</evidence>
<dbReference type="AlphaFoldDB" id="Q82Q90"/>
<dbReference type="PROSITE" id="PS50932">
    <property type="entry name" value="HTH_LACI_2"/>
    <property type="match status" value="1"/>
</dbReference>
<dbReference type="InterPro" id="IPR046335">
    <property type="entry name" value="LacI/GalR-like_sensor"/>
</dbReference>
<dbReference type="Gene3D" id="3.40.50.2300">
    <property type="match status" value="2"/>
</dbReference>
<evidence type="ECO:0000313" key="8">
    <source>
        <dbReference type="Proteomes" id="UP000000428"/>
    </source>
</evidence>
<dbReference type="SMART" id="SM00354">
    <property type="entry name" value="HTH_LACI"/>
    <property type="match status" value="1"/>
</dbReference>
<feature type="compositionally biased region" description="Polar residues" evidence="4">
    <location>
        <begin position="1"/>
        <end position="10"/>
    </location>
</feature>
<dbReference type="InterPro" id="IPR028082">
    <property type="entry name" value="Peripla_BP_I"/>
</dbReference>
<feature type="region of interest" description="Disordered" evidence="4">
    <location>
        <begin position="1"/>
        <end position="24"/>
    </location>
</feature>
<gene>
    <name evidence="7" type="ORF">SAVERM_630</name>
</gene>
<evidence type="ECO:0000256" key="2">
    <source>
        <dbReference type="ARBA" id="ARBA00023125"/>
    </source>
</evidence>
<dbReference type="PANTHER" id="PTHR30146:SF109">
    <property type="entry name" value="HTH-TYPE TRANSCRIPTIONAL REGULATOR GALS"/>
    <property type="match status" value="1"/>
</dbReference>
<dbReference type="PANTHER" id="PTHR30146">
    <property type="entry name" value="LACI-RELATED TRANSCRIPTIONAL REPRESSOR"/>
    <property type="match status" value="1"/>
</dbReference>
<evidence type="ECO:0000259" key="5">
    <source>
        <dbReference type="PROSITE" id="PS50932"/>
    </source>
</evidence>
<sequence>MEGWSSTHVSSRPPHRQNTRPTMRDVAERAGVALVTVSRVVNGVGTVREETAERVMAAINAIGYQRNELARSLRPGQNSMTIGLLLGDLTNPFYASLAKAAVEVANRAGYAVLLSTADEDPEVERRAVGELIGRRVAGLIIVPDQGDHAFLNEINGHDHVPIVFVDRPATGAEADVVLVDNEDGGRKATQHLIDQGHRRIAILGAPSYYSTGRRLRGYRKALRRSGITPDSNLVVTLRRGTTEEASAATHTLLTSADPPTAVFSTTGFLTEGVLRACRQLQTSVAIVGFDDFKLADMLPTPVTVVTSDTEELGRHAARLLLDRIDGDDAPSRRTVLPVQLIARGTGEIGTQ</sequence>
<dbReference type="CDD" id="cd06267">
    <property type="entry name" value="PBP1_LacI_sugar_binding-like"/>
    <property type="match status" value="1"/>
</dbReference>
<name>Q82Q90_STRAW</name>
<dbReference type="Pfam" id="PF00356">
    <property type="entry name" value="LacI"/>
    <property type="match status" value="1"/>
</dbReference>
<dbReference type="PRINTS" id="PR00036">
    <property type="entry name" value="HTHLACI"/>
</dbReference>
<feature type="domain" description="HTH lacI-type" evidence="5">
    <location>
        <begin position="21"/>
        <end position="75"/>
    </location>
</feature>
<dbReference type="KEGG" id="sma:SAVERM_630"/>
<reference evidence="7 8" key="1">
    <citation type="journal article" date="2001" name="Proc. Natl. Acad. Sci. U.S.A.">
        <title>Genome sequence of an industrial microorganism Streptomyces avermitilis: deducing the ability of producing secondary metabolites.</title>
        <authorList>
            <person name="Omura S."/>
            <person name="Ikeda H."/>
            <person name="Ishikawa J."/>
            <person name="Hanamoto A."/>
            <person name="Takahashi C."/>
            <person name="Shinose M."/>
            <person name="Takahashi Y."/>
            <person name="Horikawa H."/>
            <person name="Nakazawa H."/>
            <person name="Osonoe T."/>
            <person name="Kikuchi H."/>
            <person name="Shiba T."/>
            <person name="Sakaki Y."/>
            <person name="Hattori M."/>
        </authorList>
    </citation>
    <scope>NUCLEOTIDE SEQUENCE [LARGE SCALE GENOMIC DNA]</scope>
    <source>
        <strain evidence="8">ATCC 31267 / DSM 46492 / JCM 5070 / NBRC 14893 / NCIMB 12804 / NRRL 8165 / MA-4680</strain>
    </source>
</reference>
<dbReference type="InterPro" id="IPR000843">
    <property type="entry name" value="HTH_LacI"/>
</dbReference>
<dbReference type="CDD" id="cd01392">
    <property type="entry name" value="HTH_LacI"/>
    <property type="match status" value="1"/>
</dbReference>
<dbReference type="Gene3D" id="1.10.260.40">
    <property type="entry name" value="lambda repressor-like DNA-binding domains"/>
    <property type="match status" value="1"/>
</dbReference>
<proteinExistence type="predicted"/>
<dbReference type="EMBL" id="BA000030">
    <property type="protein sequence ID" value="BAC68340.1"/>
    <property type="molecule type" value="Genomic_DNA"/>
</dbReference>
<dbReference type="PROSITE" id="PS50943">
    <property type="entry name" value="HTH_CROC1"/>
    <property type="match status" value="1"/>
</dbReference>
<evidence type="ECO:0000313" key="7">
    <source>
        <dbReference type="EMBL" id="BAC68340.1"/>
    </source>
</evidence>
<feature type="domain" description="HTH cro/C1-type" evidence="6">
    <location>
        <begin position="22"/>
        <end position="65"/>
    </location>
</feature>
<keyword evidence="8" id="KW-1185">Reference proteome</keyword>
<protein>
    <submittedName>
        <fullName evidence="7">LacI-family transcriptional regulator</fullName>
    </submittedName>
</protein>
<evidence type="ECO:0000256" key="4">
    <source>
        <dbReference type="SAM" id="MobiDB-lite"/>
    </source>
</evidence>
<reference evidence="7 8" key="2">
    <citation type="journal article" date="2003" name="Nat. Biotechnol.">
        <title>Complete genome sequence and comparative analysis of the industrial microorganism Streptomyces avermitilis.</title>
        <authorList>
            <person name="Ikeda H."/>
            <person name="Ishikawa J."/>
            <person name="Hanamoto A."/>
            <person name="Shinose M."/>
            <person name="Kikuchi H."/>
            <person name="Shiba T."/>
            <person name="Sakaki Y."/>
            <person name="Hattori M."/>
            <person name="Omura S."/>
        </authorList>
    </citation>
    <scope>NUCLEOTIDE SEQUENCE [LARGE SCALE GENOMIC DNA]</scope>
    <source>
        <strain evidence="8">ATCC 31267 / DSM 46492 / JCM 5070 / NBRC 14893 / NCIMB 12804 / NRRL 8165 / MA-4680</strain>
    </source>
</reference>
<evidence type="ECO:0000259" key="6">
    <source>
        <dbReference type="PROSITE" id="PS50943"/>
    </source>
</evidence>
<dbReference type="GO" id="GO:0000976">
    <property type="term" value="F:transcription cis-regulatory region binding"/>
    <property type="evidence" value="ECO:0007669"/>
    <property type="project" value="TreeGrafter"/>
</dbReference>
<keyword evidence="3" id="KW-0804">Transcription</keyword>
<dbReference type="eggNOG" id="COG1609">
    <property type="taxonomic scope" value="Bacteria"/>
</dbReference>
<dbReference type="Pfam" id="PF13377">
    <property type="entry name" value="Peripla_BP_3"/>
    <property type="match status" value="1"/>
</dbReference>
<dbReference type="SUPFAM" id="SSF53822">
    <property type="entry name" value="Periplasmic binding protein-like I"/>
    <property type="match status" value="1"/>
</dbReference>